<name>A0A8H7TZ61_9APHY</name>
<keyword evidence="3" id="KW-0472">Membrane</keyword>
<dbReference type="Proteomes" id="UP000639403">
    <property type="component" value="Unassembled WGS sequence"/>
</dbReference>
<organism evidence="5 6">
    <name type="scientific">Rhodonia placenta</name>
    <dbReference type="NCBI Taxonomy" id="104341"/>
    <lineage>
        <taxon>Eukaryota</taxon>
        <taxon>Fungi</taxon>
        <taxon>Dikarya</taxon>
        <taxon>Basidiomycota</taxon>
        <taxon>Agaricomycotina</taxon>
        <taxon>Agaricomycetes</taxon>
        <taxon>Polyporales</taxon>
        <taxon>Adustoporiaceae</taxon>
        <taxon>Rhodonia</taxon>
    </lineage>
</organism>
<dbReference type="SUPFAM" id="SSF52540">
    <property type="entry name" value="P-loop containing nucleoside triphosphate hydrolases"/>
    <property type="match status" value="1"/>
</dbReference>
<dbReference type="CDD" id="cd00882">
    <property type="entry name" value="Ras_like_GTPase"/>
    <property type="match status" value="1"/>
</dbReference>
<evidence type="ECO:0000256" key="1">
    <source>
        <dbReference type="ARBA" id="ARBA00022741"/>
    </source>
</evidence>
<proteinExistence type="predicted"/>
<evidence type="ECO:0000313" key="5">
    <source>
        <dbReference type="EMBL" id="KAF9808126.1"/>
    </source>
</evidence>
<keyword evidence="3" id="KW-1133">Transmembrane helix</keyword>
<evidence type="ECO:0000256" key="3">
    <source>
        <dbReference type="SAM" id="Phobius"/>
    </source>
</evidence>
<dbReference type="EMBL" id="JADOXO010000252">
    <property type="protein sequence ID" value="KAF9808126.1"/>
    <property type="molecule type" value="Genomic_DNA"/>
</dbReference>
<protein>
    <recommendedName>
        <fullName evidence="4">AIG1-type G domain-containing protein</fullName>
    </recommendedName>
</protein>
<keyword evidence="1" id="KW-0547">Nucleotide-binding</keyword>
<feature type="transmembrane region" description="Helical" evidence="3">
    <location>
        <begin position="267"/>
        <end position="286"/>
    </location>
</feature>
<evidence type="ECO:0000256" key="2">
    <source>
        <dbReference type="SAM" id="Coils"/>
    </source>
</evidence>
<dbReference type="Pfam" id="PF04548">
    <property type="entry name" value="AIG1"/>
    <property type="match status" value="1"/>
</dbReference>
<dbReference type="InterPro" id="IPR006703">
    <property type="entry name" value="G_AIG1"/>
</dbReference>
<keyword evidence="3" id="KW-0812">Transmembrane</keyword>
<dbReference type="GO" id="GO:0005525">
    <property type="term" value="F:GTP binding"/>
    <property type="evidence" value="ECO:0007669"/>
    <property type="project" value="InterPro"/>
</dbReference>
<accession>A0A8H7TZ61</accession>
<feature type="domain" description="AIG1-type G" evidence="4">
    <location>
        <begin position="1"/>
        <end position="170"/>
    </location>
</feature>
<evidence type="ECO:0000259" key="4">
    <source>
        <dbReference type="Pfam" id="PF04548"/>
    </source>
</evidence>
<dbReference type="Gene3D" id="3.40.50.300">
    <property type="entry name" value="P-loop containing nucleotide triphosphate hydrolases"/>
    <property type="match status" value="1"/>
</dbReference>
<reference evidence="5" key="2">
    <citation type="journal article" name="Front. Microbiol.">
        <title>Degradative Capacity of Two Strains of Rhodonia placenta: From Phenotype to Genotype.</title>
        <authorList>
            <person name="Kolle M."/>
            <person name="Horta M.A.C."/>
            <person name="Nowrousian M."/>
            <person name="Ohm R.A."/>
            <person name="Benz J.P."/>
            <person name="Pilgard A."/>
        </authorList>
    </citation>
    <scope>NUCLEOTIDE SEQUENCE</scope>
    <source>
        <strain evidence="5">FPRL280</strain>
    </source>
</reference>
<comment type="caution">
    <text evidence="5">The sequence shown here is derived from an EMBL/GenBank/DDBJ whole genome shotgun (WGS) entry which is preliminary data.</text>
</comment>
<reference evidence="5" key="1">
    <citation type="submission" date="2020-11" db="EMBL/GenBank/DDBJ databases">
        <authorList>
            <person name="Koelle M."/>
            <person name="Horta M.A.C."/>
            <person name="Nowrousian M."/>
            <person name="Ohm R.A."/>
            <person name="Benz P."/>
            <person name="Pilgard A."/>
        </authorList>
    </citation>
    <scope>NUCLEOTIDE SEQUENCE</scope>
    <source>
        <strain evidence="5">FPRL280</strain>
    </source>
</reference>
<dbReference type="AlphaFoldDB" id="A0A8H7TZ61"/>
<feature type="coiled-coil region" evidence="2">
    <location>
        <begin position="206"/>
        <end position="262"/>
    </location>
</feature>
<gene>
    <name evidence="5" type="ORF">IEO21_07980</name>
</gene>
<keyword evidence="2" id="KW-0175">Coiled coil</keyword>
<dbReference type="InterPro" id="IPR027417">
    <property type="entry name" value="P-loop_NTPase"/>
</dbReference>
<evidence type="ECO:0000313" key="6">
    <source>
        <dbReference type="Proteomes" id="UP000639403"/>
    </source>
</evidence>
<sequence>MGATGSGKTTFINTVSGSHLAVGDGLKSCTNSVELSQSFMLAGRTVRLIDTPGFDDTNLSDTDILVMIGASLSKMYEEGHKLSGVIYMHRISDFKMTGMSRRNFSMFRKLCGDDTLRNVIIVTNMWSEVNAERGLAREDELATDDMFFKPVLDKGARMMRHDNSYQTAADILSQLVPNRRQTLLIQRELVDEDKDIAETTAGAELARDLEEQTRKYRETVRQLALEHEEALLAEDIETVRELEEERQQAEIKVETIEKKKRDFSGTWAVLATVATSVAAAGLMYMATGRVSISRSRSPSPSLK</sequence>